<dbReference type="Pfam" id="PF00535">
    <property type="entry name" value="Glycos_transf_2"/>
    <property type="match status" value="1"/>
</dbReference>
<gene>
    <name evidence="2" type="ORF">A3A74_03520</name>
</gene>
<evidence type="ECO:0000259" key="1">
    <source>
        <dbReference type="Pfam" id="PF00535"/>
    </source>
</evidence>
<dbReference type="STRING" id="1802055.A3A74_03520"/>
<dbReference type="PANTHER" id="PTHR10859">
    <property type="entry name" value="GLYCOSYL TRANSFERASE"/>
    <property type="match status" value="1"/>
</dbReference>
<proteinExistence type="predicted"/>
<sequence>MKTSSFSIIIPIYNEEQILENQVKKLISEVGRVLPNSEYEIVLVENGSTDNTYTVAEKLSQQYNHIKLIHLEKPSYGQAFKEGLKEAEYDIVVQFDIDFWDMDFLDISLLLLSRYDFVIGSKNLGTSEDYRPFLRRLLSKSLELFLKIYFNVPFSDTHGIKAMRRKVVLPLIDDVQSQNHFFDSELLIMCYYLHFSFKELPVSLHEIRSTRFSFLIRTLQTMQEFLGLITVKKLLVRYSYS</sequence>
<dbReference type="Proteomes" id="UP000179270">
    <property type="component" value="Unassembled WGS sequence"/>
</dbReference>
<reference evidence="2 3" key="1">
    <citation type="journal article" date="2016" name="Nat. Commun.">
        <title>Thousands of microbial genomes shed light on interconnected biogeochemical processes in an aquifer system.</title>
        <authorList>
            <person name="Anantharaman K."/>
            <person name="Brown C.T."/>
            <person name="Hug L.A."/>
            <person name="Sharon I."/>
            <person name="Castelle C.J."/>
            <person name="Probst A.J."/>
            <person name="Thomas B.C."/>
            <person name="Singh A."/>
            <person name="Wilkins M.J."/>
            <person name="Karaoz U."/>
            <person name="Brodie E.L."/>
            <person name="Williams K.H."/>
            <person name="Hubbard S.S."/>
            <person name="Banfield J.F."/>
        </authorList>
    </citation>
    <scope>NUCLEOTIDE SEQUENCE [LARGE SCALE GENOMIC DNA]</scope>
</reference>
<evidence type="ECO:0000313" key="2">
    <source>
        <dbReference type="EMBL" id="OGK41375.1"/>
    </source>
</evidence>
<protein>
    <recommendedName>
        <fullName evidence="1">Glycosyltransferase 2-like domain-containing protein</fullName>
    </recommendedName>
</protein>
<dbReference type="PANTHER" id="PTHR10859:SF91">
    <property type="entry name" value="DOLICHYL-PHOSPHATE BETA-GLUCOSYLTRANSFERASE"/>
    <property type="match status" value="1"/>
</dbReference>
<name>A0A1F7IDF0_9BACT</name>
<accession>A0A1F7IDF0</accession>
<dbReference type="EMBL" id="MGAF01000019">
    <property type="protein sequence ID" value="OGK41375.1"/>
    <property type="molecule type" value="Genomic_DNA"/>
</dbReference>
<dbReference type="Gene3D" id="3.90.550.10">
    <property type="entry name" value="Spore Coat Polysaccharide Biosynthesis Protein SpsA, Chain A"/>
    <property type="match status" value="1"/>
</dbReference>
<dbReference type="InterPro" id="IPR029044">
    <property type="entry name" value="Nucleotide-diphossugar_trans"/>
</dbReference>
<feature type="domain" description="Glycosyltransferase 2-like" evidence="1">
    <location>
        <begin position="7"/>
        <end position="167"/>
    </location>
</feature>
<comment type="caution">
    <text evidence="2">The sequence shown here is derived from an EMBL/GenBank/DDBJ whole genome shotgun (WGS) entry which is preliminary data.</text>
</comment>
<organism evidence="2 3">
    <name type="scientific">Candidatus Roizmanbacteria bacterium RIFCSPLOWO2_01_FULL_35_13</name>
    <dbReference type="NCBI Taxonomy" id="1802055"/>
    <lineage>
        <taxon>Bacteria</taxon>
        <taxon>Candidatus Roizmaniibacteriota</taxon>
    </lineage>
</organism>
<evidence type="ECO:0000313" key="3">
    <source>
        <dbReference type="Proteomes" id="UP000179270"/>
    </source>
</evidence>
<dbReference type="InterPro" id="IPR001173">
    <property type="entry name" value="Glyco_trans_2-like"/>
</dbReference>
<dbReference type="GO" id="GO:0006487">
    <property type="term" value="P:protein N-linked glycosylation"/>
    <property type="evidence" value="ECO:0007669"/>
    <property type="project" value="TreeGrafter"/>
</dbReference>
<dbReference type="AlphaFoldDB" id="A0A1F7IDF0"/>
<dbReference type="CDD" id="cd04179">
    <property type="entry name" value="DPM_DPG-synthase_like"/>
    <property type="match status" value="1"/>
</dbReference>
<dbReference type="SUPFAM" id="SSF53448">
    <property type="entry name" value="Nucleotide-diphospho-sugar transferases"/>
    <property type="match status" value="1"/>
</dbReference>